<keyword evidence="2" id="KW-1185">Reference proteome</keyword>
<dbReference type="Proteomes" id="UP000658127">
    <property type="component" value="Unassembled WGS sequence"/>
</dbReference>
<evidence type="ECO:0000313" key="2">
    <source>
        <dbReference type="Proteomes" id="UP000658127"/>
    </source>
</evidence>
<accession>A0ABQ2KN32</accession>
<name>A0ABQ2KN32_9NOCA</name>
<reference evidence="2" key="1">
    <citation type="journal article" date="2019" name="Int. J. Syst. Evol. Microbiol.">
        <title>The Global Catalogue of Microorganisms (GCM) 10K type strain sequencing project: providing services to taxonomists for standard genome sequencing and annotation.</title>
        <authorList>
            <consortium name="The Broad Institute Genomics Platform"/>
            <consortium name="The Broad Institute Genome Sequencing Center for Infectious Disease"/>
            <person name="Wu L."/>
            <person name="Ma J."/>
        </authorList>
    </citation>
    <scope>NUCLEOTIDE SEQUENCE [LARGE SCALE GENOMIC DNA]</scope>
    <source>
        <strain evidence="2">CGMCC 4.7329</strain>
    </source>
</reference>
<evidence type="ECO:0008006" key="3">
    <source>
        <dbReference type="Google" id="ProtNLM"/>
    </source>
</evidence>
<sequence>MATPLENLIQEAKNGGLSVSFSTDVRVNADEFVYMERDCEAFLDEINNLQRQARGIANREKWGLGETTEGLTSASTVVGWFRGKAGKVGASTDSDNNLEDILQQHYDIVADIRDLHREIAKRYMATDEEFAARYNELSANVPPSAIGSTEGLA</sequence>
<gene>
    <name evidence="1" type="ORF">GCM10011610_41400</name>
</gene>
<proteinExistence type="predicted"/>
<evidence type="ECO:0000313" key="1">
    <source>
        <dbReference type="EMBL" id="GGN86281.1"/>
    </source>
</evidence>
<dbReference type="RefSeq" id="WP_189030670.1">
    <property type="nucleotide sequence ID" value="NZ_BMNE01000004.1"/>
</dbReference>
<organism evidence="1 2">
    <name type="scientific">Nocardia rhizosphaerihabitans</name>
    <dbReference type="NCBI Taxonomy" id="1691570"/>
    <lineage>
        <taxon>Bacteria</taxon>
        <taxon>Bacillati</taxon>
        <taxon>Actinomycetota</taxon>
        <taxon>Actinomycetes</taxon>
        <taxon>Mycobacteriales</taxon>
        <taxon>Nocardiaceae</taxon>
        <taxon>Nocardia</taxon>
    </lineage>
</organism>
<dbReference type="EMBL" id="BMNE01000004">
    <property type="protein sequence ID" value="GGN86281.1"/>
    <property type="molecule type" value="Genomic_DNA"/>
</dbReference>
<protein>
    <recommendedName>
        <fullName evidence="3">PE family protein</fullName>
    </recommendedName>
</protein>
<comment type="caution">
    <text evidence="1">The sequence shown here is derived from an EMBL/GenBank/DDBJ whole genome shotgun (WGS) entry which is preliminary data.</text>
</comment>